<evidence type="ECO:0000313" key="9">
    <source>
        <dbReference type="Proteomes" id="UP000286100"/>
    </source>
</evidence>
<dbReference type="RefSeq" id="WP_119761063.1">
    <property type="nucleotide sequence ID" value="NZ_QYUM01000002.1"/>
</dbReference>
<evidence type="ECO:0000313" key="8">
    <source>
        <dbReference type="EMBL" id="RJF94259.1"/>
    </source>
</evidence>
<keyword evidence="9" id="KW-1185">Reference proteome</keyword>
<feature type="transmembrane region" description="Helical" evidence="6">
    <location>
        <begin position="26"/>
        <end position="46"/>
    </location>
</feature>
<name>A0A418WSX5_9SPHN</name>
<keyword evidence="5 6" id="KW-0472">Membrane</keyword>
<evidence type="ECO:0000256" key="1">
    <source>
        <dbReference type="ARBA" id="ARBA00004651"/>
    </source>
</evidence>
<keyword evidence="3 6" id="KW-0812">Transmembrane</keyword>
<dbReference type="InterPro" id="IPR051542">
    <property type="entry name" value="Hydrogenase_cytochrome"/>
</dbReference>
<feature type="domain" description="Cytochrome b561 bacterial/Ni-hydrogenase" evidence="7">
    <location>
        <begin position="19"/>
        <end position="266"/>
    </location>
</feature>
<dbReference type="InterPro" id="IPR016174">
    <property type="entry name" value="Di-haem_cyt_TM"/>
</dbReference>
<dbReference type="EMBL" id="QYUM01000002">
    <property type="protein sequence ID" value="RJF94259.1"/>
    <property type="molecule type" value="Genomic_DNA"/>
</dbReference>
<protein>
    <recommendedName>
        <fullName evidence="7">Cytochrome b561 bacterial/Ni-hydrogenase domain-containing protein</fullName>
    </recommendedName>
</protein>
<gene>
    <name evidence="8" type="ORF">D3876_05115</name>
</gene>
<evidence type="ECO:0000256" key="3">
    <source>
        <dbReference type="ARBA" id="ARBA00022692"/>
    </source>
</evidence>
<reference evidence="8 9" key="1">
    <citation type="submission" date="2018-09" db="EMBL/GenBank/DDBJ databases">
        <authorList>
            <person name="Zhu H."/>
        </authorList>
    </citation>
    <scope>NUCLEOTIDE SEQUENCE [LARGE SCALE GENOMIC DNA]</scope>
    <source>
        <strain evidence="8 9">K2R01-6</strain>
    </source>
</reference>
<dbReference type="Gene3D" id="1.20.950.20">
    <property type="entry name" value="Transmembrane di-heme cytochromes, Chain C"/>
    <property type="match status" value="1"/>
</dbReference>
<dbReference type="PANTHER" id="PTHR30485:SF1">
    <property type="entry name" value="CYTOCHROME YDHU-RELATED"/>
    <property type="match status" value="1"/>
</dbReference>
<comment type="subcellular location">
    <subcellularLocation>
        <location evidence="1">Cell membrane</location>
        <topology evidence="1">Multi-pass membrane protein</topology>
    </subcellularLocation>
</comment>
<sequence length="271" mass="30782">MASAVDKIGTGPGRPLALRHRLSTRIWHWSNALAVFVLLMSGLMIFNAHPRLYWGQSGANFDRAWLQIGSDETQGYLKIGNRRWDTTGVLGRWNDANGVAQRRAFPHWATIPSTYNLALARRWHLTFAWLFAFGLLCFMVRAFWNRHVARDLSFTRDELSPRALWRDTANHLRLRFDHGPRYNLLQKASYILVIFALLPLLIFTGLAMSPGMNAAWPWLIDIFGGRQSARSIHFIIAAMIAGFIAVHLLLVLLAGPIRGIGAMITGRELRR</sequence>
<evidence type="ECO:0000256" key="6">
    <source>
        <dbReference type="SAM" id="Phobius"/>
    </source>
</evidence>
<accession>A0A418WSX5</accession>
<keyword evidence="4 6" id="KW-1133">Transmembrane helix</keyword>
<evidence type="ECO:0000256" key="5">
    <source>
        <dbReference type="ARBA" id="ARBA00023136"/>
    </source>
</evidence>
<dbReference type="PANTHER" id="PTHR30485">
    <property type="entry name" value="NI/FE-HYDROGENASE 1 B-TYPE CYTOCHROME SUBUNIT"/>
    <property type="match status" value="1"/>
</dbReference>
<dbReference type="OrthoDB" id="9781740at2"/>
<dbReference type="GO" id="GO:0005886">
    <property type="term" value="C:plasma membrane"/>
    <property type="evidence" value="ECO:0007669"/>
    <property type="project" value="UniProtKB-SubCell"/>
</dbReference>
<dbReference type="GO" id="GO:0022904">
    <property type="term" value="P:respiratory electron transport chain"/>
    <property type="evidence" value="ECO:0007669"/>
    <property type="project" value="InterPro"/>
</dbReference>
<dbReference type="GO" id="GO:0009055">
    <property type="term" value="F:electron transfer activity"/>
    <property type="evidence" value="ECO:0007669"/>
    <property type="project" value="InterPro"/>
</dbReference>
<keyword evidence="2" id="KW-1003">Cell membrane</keyword>
<evidence type="ECO:0000256" key="4">
    <source>
        <dbReference type="ARBA" id="ARBA00022989"/>
    </source>
</evidence>
<evidence type="ECO:0000259" key="7">
    <source>
        <dbReference type="Pfam" id="PF01292"/>
    </source>
</evidence>
<feature type="transmembrane region" description="Helical" evidence="6">
    <location>
        <begin position="232"/>
        <end position="254"/>
    </location>
</feature>
<feature type="transmembrane region" description="Helical" evidence="6">
    <location>
        <begin position="123"/>
        <end position="144"/>
    </location>
</feature>
<dbReference type="Pfam" id="PF01292">
    <property type="entry name" value="Ni_hydr_CYTB"/>
    <property type="match status" value="1"/>
</dbReference>
<feature type="transmembrane region" description="Helical" evidence="6">
    <location>
        <begin position="190"/>
        <end position="212"/>
    </location>
</feature>
<dbReference type="Proteomes" id="UP000286100">
    <property type="component" value="Unassembled WGS sequence"/>
</dbReference>
<dbReference type="GO" id="GO:0020037">
    <property type="term" value="F:heme binding"/>
    <property type="evidence" value="ECO:0007669"/>
    <property type="project" value="TreeGrafter"/>
</dbReference>
<comment type="caution">
    <text evidence="8">The sequence shown here is derived from an EMBL/GenBank/DDBJ whole genome shotgun (WGS) entry which is preliminary data.</text>
</comment>
<dbReference type="AlphaFoldDB" id="A0A418WSX5"/>
<evidence type="ECO:0000256" key="2">
    <source>
        <dbReference type="ARBA" id="ARBA00022475"/>
    </source>
</evidence>
<proteinExistence type="predicted"/>
<organism evidence="8 9">
    <name type="scientific">Sphingomonas cavernae</name>
    <dbReference type="NCBI Taxonomy" id="2320861"/>
    <lineage>
        <taxon>Bacteria</taxon>
        <taxon>Pseudomonadati</taxon>
        <taxon>Pseudomonadota</taxon>
        <taxon>Alphaproteobacteria</taxon>
        <taxon>Sphingomonadales</taxon>
        <taxon>Sphingomonadaceae</taxon>
        <taxon>Sphingomonas</taxon>
    </lineage>
</organism>
<dbReference type="InterPro" id="IPR011577">
    <property type="entry name" value="Cyt_b561_bac/Ni-Hgenase"/>
</dbReference>
<dbReference type="SUPFAM" id="SSF81342">
    <property type="entry name" value="Transmembrane di-heme cytochromes"/>
    <property type="match status" value="1"/>
</dbReference>